<keyword evidence="4 7" id="KW-0719">Serine esterase</keyword>
<evidence type="ECO:0000313" key="8">
    <source>
        <dbReference type="EMBL" id="KAK3948531.1"/>
    </source>
</evidence>
<dbReference type="Proteomes" id="UP001303222">
    <property type="component" value="Unassembled WGS sequence"/>
</dbReference>
<keyword evidence="7" id="KW-0963">Cytoplasm</keyword>
<dbReference type="EMBL" id="MU859258">
    <property type="protein sequence ID" value="KAK3948531.1"/>
    <property type="molecule type" value="Genomic_DNA"/>
</dbReference>
<dbReference type="InterPro" id="IPR029058">
    <property type="entry name" value="AB_hydrolase_fold"/>
</dbReference>
<evidence type="ECO:0000256" key="6">
    <source>
        <dbReference type="PIRSR" id="PIRSR614186-1"/>
    </source>
</evidence>
<reference evidence="8" key="2">
    <citation type="submission" date="2023-06" db="EMBL/GenBank/DDBJ databases">
        <authorList>
            <consortium name="Lawrence Berkeley National Laboratory"/>
            <person name="Mondo S.J."/>
            <person name="Hensen N."/>
            <person name="Bonometti L."/>
            <person name="Westerberg I."/>
            <person name="Brannstrom I.O."/>
            <person name="Guillou S."/>
            <person name="Cros-Aarteil S."/>
            <person name="Calhoun S."/>
            <person name="Haridas S."/>
            <person name="Kuo A."/>
            <person name="Pangilinan J."/>
            <person name="Riley R."/>
            <person name="Labutti K."/>
            <person name="Andreopoulos B."/>
            <person name="Lipzen A."/>
            <person name="Chen C."/>
            <person name="Yanf M."/>
            <person name="Daum C."/>
            <person name="Ng V."/>
            <person name="Clum A."/>
            <person name="Steindorff A."/>
            <person name="Ohm R."/>
            <person name="Martin F."/>
            <person name="Silar P."/>
            <person name="Natvig D."/>
            <person name="Lalanne C."/>
            <person name="Gautier V."/>
            <person name="Ament-Velasquez S.L."/>
            <person name="Kruys A."/>
            <person name="Hutchinson M.I."/>
            <person name="Powell A.J."/>
            <person name="Barry K."/>
            <person name="Miller A.N."/>
            <person name="Grigoriev I.V."/>
            <person name="Debuchy R."/>
            <person name="Gladieux P."/>
            <person name="Thoren M.H."/>
            <person name="Johannesson H."/>
        </authorList>
    </citation>
    <scope>NUCLEOTIDE SEQUENCE</scope>
    <source>
        <strain evidence="8">CBS 626.80</strain>
    </source>
</reference>
<dbReference type="GO" id="GO:0046294">
    <property type="term" value="P:formaldehyde catabolic process"/>
    <property type="evidence" value="ECO:0007669"/>
    <property type="project" value="InterPro"/>
</dbReference>
<feature type="active site" description="Charge relay system" evidence="6">
    <location>
        <position position="352"/>
    </location>
</feature>
<dbReference type="PANTHER" id="PTHR10061">
    <property type="entry name" value="S-FORMYLGLUTATHIONE HYDROLASE"/>
    <property type="match status" value="1"/>
</dbReference>
<name>A0AAN6SD31_9PEZI</name>
<feature type="active site" description="Charge relay system" evidence="6">
    <location>
        <position position="317"/>
    </location>
</feature>
<evidence type="ECO:0000256" key="7">
    <source>
        <dbReference type="RuleBase" id="RU363068"/>
    </source>
</evidence>
<evidence type="ECO:0000256" key="3">
    <source>
        <dbReference type="ARBA" id="ARBA00016774"/>
    </source>
</evidence>
<evidence type="ECO:0000256" key="2">
    <source>
        <dbReference type="ARBA" id="ARBA00012479"/>
    </source>
</evidence>
<protein>
    <recommendedName>
        <fullName evidence="3 7">S-formylglutathione hydrolase</fullName>
        <ecNumber evidence="2 7">3.1.2.12</ecNumber>
    </recommendedName>
</protein>
<evidence type="ECO:0000313" key="9">
    <source>
        <dbReference type="Proteomes" id="UP001303222"/>
    </source>
</evidence>
<dbReference type="EC" id="3.1.2.12" evidence="2 7"/>
<dbReference type="FunFam" id="3.40.50.1820:FF:000002">
    <property type="entry name" value="S-formylglutathione hydrolase"/>
    <property type="match status" value="1"/>
</dbReference>
<sequence>MIIAGSLLYNCSRRNFLSSFLLFPLLKRQVQLSKSAPFVIAFPRRCYYHSTTTTTTTTHNTTKTSQPKTKITGTIATSEMVLTVKATIASFGGKLFKLSHPSTSTGTDMAVNLYLPPQALKSSSQKVPVLIYLSGLTCTPENCSEKGFFQHGASKRGLAVVYPDTSPRGLNLPGEKDSWDFGEGAGFYVDATQEPFAKGYKMDTYITKELPSVLFGPDSEFGKYLDAERVSITGHSMGGHGALSLYLKNPGLYKSVSAFAPIANPCECAWGKKAFGGYLGEENKEQWKKHDATELIKGEKWRGNKDARVLVDVGTGDNFYKQGQLLPENFEKAVKEAGVEGVTVRYQEDYDHSYYFMASFSDDHIDHAAKYLGLL</sequence>
<dbReference type="SUPFAM" id="SSF53474">
    <property type="entry name" value="alpha/beta-Hydrolases"/>
    <property type="match status" value="1"/>
</dbReference>
<comment type="subcellular location">
    <subcellularLocation>
        <location evidence="7">Cytoplasm</location>
    </subcellularLocation>
</comment>
<keyword evidence="9" id="KW-1185">Reference proteome</keyword>
<feature type="active site" description="Charge relay system" evidence="6">
    <location>
        <position position="236"/>
    </location>
</feature>
<evidence type="ECO:0000256" key="4">
    <source>
        <dbReference type="ARBA" id="ARBA00022487"/>
    </source>
</evidence>
<organism evidence="8 9">
    <name type="scientific">Pseudoneurospora amorphoporcata</name>
    <dbReference type="NCBI Taxonomy" id="241081"/>
    <lineage>
        <taxon>Eukaryota</taxon>
        <taxon>Fungi</taxon>
        <taxon>Dikarya</taxon>
        <taxon>Ascomycota</taxon>
        <taxon>Pezizomycotina</taxon>
        <taxon>Sordariomycetes</taxon>
        <taxon>Sordariomycetidae</taxon>
        <taxon>Sordariales</taxon>
        <taxon>Sordariaceae</taxon>
        <taxon>Pseudoneurospora</taxon>
    </lineage>
</organism>
<dbReference type="GO" id="GO:0018738">
    <property type="term" value="F:S-formylglutathione hydrolase activity"/>
    <property type="evidence" value="ECO:0007669"/>
    <property type="project" value="UniProtKB-EC"/>
</dbReference>
<reference evidence="8" key="1">
    <citation type="journal article" date="2023" name="Mol. Phylogenet. Evol.">
        <title>Genome-scale phylogeny and comparative genomics of the fungal order Sordariales.</title>
        <authorList>
            <person name="Hensen N."/>
            <person name="Bonometti L."/>
            <person name="Westerberg I."/>
            <person name="Brannstrom I.O."/>
            <person name="Guillou S."/>
            <person name="Cros-Aarteil S."/>
            <person name="Calhoun S."/>
            <person name="Haridas S."/>
            <person name="Kuo A."/>
            <person name="Mondo S."/>
            <person name="Pangilinan J."/>
            <person name="Riley R."/>
            <person name="LaButti K."/>
            <person name="Andreopoulos B."/>
            <person name="Lipzen A."/>
            <person name="Chen C."/>
            <person name="Yan M."/>
            <person name="Daum C."/>
            <person name="Ng V."/>
            <person name="Clum A."/>
            <person name="Steindorff A."/>
            <person name="Ohm R.A."/>
            <person name="Martin F."/>
            <person name="Silar P."/>
            <person name="Natvig D.O."/>
            <person name="Lalanne C."/>
            <person name="Gautier V."/>
            <person name="Ament-Velasquez S.L."/>
            <person name="Kruys A."/>
            <person name="Hutchinson M.I."/>
            <person name="Powell A.J."/>
            <person name="Barry K."/>
            <person name="Miller A.N."/>
            <person name="Grigoriev I.V."/>
            <person name="Debuchy R."/>
            <person name="Gladieux P."/>
            <person name="Hiltunen Thoren M."/>
            <person name="Johannesson H."/>
        </authorList>
    </citation>
    <scope>NUCLEOTIDE SEQUENCE</scope>
    <source>
        <strain evidence="8">CBS 626.80</strain>
    </source>
</reference>
<evidence type="ECO:0000256" key="5">
    <source>
        <dbReference type="ARBA" id="ARBA00022801"/>
    </source>
</evidence>
<keyword evidence="5 7" id="KW-0378">Hydrolase</keyword>
<dbReference type="GO" id="GO:0052689">
    <property type="term" value="F:carboxylic ester hydrolase activity"/>
    <property type="evidence" value="ECO:0007669"/>
    <property type="project" value="UniProtKB-KW"/>
</dbReference>
<comment type="similarity">
    <text evidence="1 7">Belongs to the esterase D family.</text>
</comment>
<gene>
    <name evidence="8" type="ORF">QBC32DRAFT_351326</name>
</gene>
<evidence type="ECO:0000256" key="1">
    <source>
        <dbReference type="ARBA" id="ARBA00005622"/>
    </source>
</evidence>
<proteinExistence type="inferred from homology"/>
<dbReference type="AlphaFoldDB" id="A0AAN6SD31"/>
<comment type="catalytic activity">
    <reaction evidence="7">
        <text>S-formylglutathione + H2O = formate + glutathione + H(+)</text>
        <dbReference type="Rhea" id="RHEA:14961"/>
        <dbReference type="ChEBI" id="CHEBI:15377"/>
        <dbReference type="ChEBI" id="CHEBI:15378"/>
        <dbReference type="ChEBI" id="CHEBI:15740"/>
        <dbReference type="ChEBI" id="CHEBI:57688"/>
        <dbReference type="ChEBI" id="CHEBI:57925"/>
        <dbReference type="EC" id="3.1.2.12"/>
    </reaction>
</comment>
<comment type="function">
    <text evidence="7">Serine hydrolase involved in the detoxification of formaldehyde.</text>
</comment>
<dbReference type="NCBIfam" id="TIGR02821">
    <property type="entry name" value="fghA_ester_D"/>
    <property type="match status" value="1"/>
</dbReference>
<dbReference type="PANTHER" id="PTHR10061:SF0">
    <property type="entry name" value="S-FORMYLGLUTATHIONE HYDROLASE"/>
    <property type="match status" value="1"/>
</dbReference>
<dbReference type="GO" id="GO:0005829">
    <property type="term" value="C:cytosol"/>
    <property type="evidence" value="ECO:0007669"/>
    <property type="project" value="TreeGrafter"/>
</dbReference>
<dbReference type="Gene3D" id="3.40.50.1820">
    <property type="entry name" value="alpha/beta hydrolase"/>
    <property type="match status" value="1"/>
</dbReference>
<accession>A0AAN6SD31</accession>
<dbReference type="InterPro" id="IPR000801">
    <property type="entry name" value="Esterase-like"/>
</dbReference>
<dbReference type="Pfam" id="PF00756">
    <property type="entry name" value="Esterase"/>
    <property type="match status" value="1"/>
</dbReference>
<dbReference type="InterPro" id="IPR014186">
    <property type="entry name" value="S-formylglutathione_hydrol"/>
</dbReference>
<comment type="caution">
    <text evidence="8">The sequence shown here is derived from an EMBL/GenBank/DDBJ whole genome shotgun (WGS) entry which is preliminary data.</text>
</comment>